<protein>
    <submittedName>
        <fullName evidence="1">Uncharacterized protein</fullName>
    </submittedName>
</protein>
<name>A0A0D0AQU9_9AGAR</name>
<dbReference type="AlphaFoldDB" id="A0A0D0AQU9"/>
<dbReference type="Proteomes" id="UP000053593">
    <property type="component" value="Unassembled WGS sequence"/>
</dbReference>
<evidence type="ECO:0000313" key="2">
    <source>
        <dbReference type="Proteomes" id="UP000053593"/>
    </source>
</evidence>
<gene>
    <name evidence="1" type="ORF">GYMLUDRAFT_64080</name>
</gene>
<organism evidence="1 2">
    <name type="scientific">Collybiopsis luxurians FD-317 M1</name>
    <dbReference type="NCBI Taxonomy" id="944289"/>
    <lineage>
        <taxon>Eukaryota</taxon>
        <taxon>Fungi</taxon>
        <taxon>Dikarya</taxon>
        <taxon>Basidiomycota</taxon>
        <taxon>Agaricomycotina</taxon>
        <taxon>Agaricomycetes</taxon>
        <taxon>Agaricomycetidae</taxon>
        <taxon>Agaricales</taxon>
        <taxon>Marasmiineae</taxon>
        <taxon>Omphalotaceae</taxon>
        <taxon>Collybiopsis</taxon>
        <taxon>Collybiopsis luxurians</taxon>
    </lineage>
</organism>
<evidence type="ECO:0000313" key="1">
    <source>
        <dbReference type="EMBL" id="KIK52715.1"/>
    </source>
</evidence>
<dbReference type="HOGENOM" id="CLU_2197288_0_0_1"/>
<sequence length="108" mass="12614">MAVAIPLQNITDKGSEVGWIEALQIALRELLASQIDPETFPPYVAVKSTHNTVIEAIWHWFREKKGKDIKDYLMQGKNEHLFNPNEPFHCDLFYWIFVPLVQNELDDF</sequence>
<dbReference type="EMBL" id="KN834838">
    <property type="protein sequence ID" value="KIK52715.1"/>
    <property type="molecule type" value="Genomic_DNA"/>
</dbReference>
<dbReference type="OrthoDB" id="2974164at2759"/>
<proteinExistence type="predicted"/>
<reference evidence="1 2" key="1">
    <citation type="submission" date="2014-04" db="EMBL/GenBank/DDBJ databases">
        <title>Evolutionary Origins and Diversification of the Mycorrhizal Mutualists.</title>
        <authorList>
            <consortium name="DOE Joint Genome Institute"/>
            <consortium name="Mycorrhizal Genomics Consortium"/>
            <person name="Kohler A."/>
            <person name="Kuo A."/>
            <person name="Nagy L.G."/>
            <person name="Floudas D."/>
            <person name="Copeland A."/>
            <person name="Barry K.W."/>
            <person name="Cichocki N."/>
            <person name="Veneault-Fourrey C."/>
            <person name="LaButti K."/>
            <person name="Lindquist E.A."/>
            <person name="Lipzen A."/>
            <person name="Lundell T."/>
            <person name="Morin E."/>
            <person name="Murat C."/>
            <person name="Riley R."/>
            <person name="Ohm R."/>
            <person name="Sun H."/>
            <person name="Tunlid A."/>
            <person name="Henrissat B."/>
            <person name="Grigoriev I.V."/>
            <person name="Hibbett D.S."/>
            <person name="Martin F."/>
        </authorList>
    </citation>
    <scope>NUCLEOTIDE SEQUENCE [LARGE SCALE GENOMIC DNA]</scope>
    <source>
        <strain evidence="1 2">FD-317 M1</strain>
    </source>
</reference>
<keyword evidence="2" id="KW-1185">Reference proteome</keyword>
<accession>A0A0D0AQU9</accession>